<organism evidence="6 7">
    <name type="scientific">Megaselia scalaris</name>
    <name type="common">Humpbacked fly</name>
    <name type="synonym">Phora scalaris</name>
    <dbReference type="NCBI Taxonomy" id="36166"/>
    <lineage>
        <taxon>Eukaryota</taxon>
        <taxon>Metazoa</taxon>
        <taxon>Ecdysozoa</taxon>
        <taxon>Arthropoda</taxon>
        <taxon>Hexapoda</taxon>
        <taxon>Insecta</taxon>
        <taxon>Pterygota</taxon>
        <taxon>Neoptera</taxon>
        <taxon>Endopterygota</taxon>
        <taxon>Diptera</taxon>
        <taxon>Brachycera</taxon>
        <taxon>Muscomorpha</taxon>
        <taxon>Platypezoidea</taxon>
        <taxon>Phoridae</taxon>
        <taxon>Megaseliini</taxon>
        <taxon>Megaselia</taxon>
    </lineage>
</organism>
<dbReference type="AlphaFoldDB" id="T1GZP4"/>
<evidence type="ECO:0000313" key="6">
    <source>
        <dbReference type="EnsemblMetazoa" id="MESCA009348-PA"/>
    </source>
</evidence>
<keyword evidence="7" id="KW-1185">Reference proteome</keyword>
<proteinExistence type="predicted"/>
<keyword evidence="2" id="KW-0863">Zinc-finger</keyword>
<name>T1GZP4_MEGSC</name>
<keyword evidence="1" id="KW-0479">Metal-binding</keyword>
<evidence type="ECO:0000256" key="3">
    <source>
        <dbReference type="ARBA" id="ARBA00022833"/>
    </source>
</evidence>
<reference evidence="6" key="2">
    <citation type="submission" date="2015-06" db="UniProtKB">
        <authorList>
            <consortium name="EnsemblMetazoa"/>
        </authorList>
    </citation>
    <scope>IDENTIFICATION</scope>
</reference>
<keyword evidence="3" id="KW-0862">Zinc</keyword>
<protein>
    <recommendedName>
        <fullName evidence="5">MYND-type domain-containing protein</fullName>
    </recommendedName>
</protein>
<dbReference type="EnsemblMetazoa" id="MESCA009348-RA">
    <property type="protein sequence ID" value="MESCA009348-PA"/>
    <property type="gene ID" value="MESCA009348"/>
</dbReference>
<evidence type="ECO:0000256" key="2">
    <source>
        <dbReference type="ARBA" id="ARBA00022771"/>
    </source>
</evidence>
<evidence type="ECO:0000256" key="1">
    <source>
        <dbReference type="ARBA" id="ARBA00022723"/>
    </source>
</evidence>
<evidence type="ECO:0000256" key="4">
    <source>
        <dbReference type="SAM" id="MobiDB-lite"/>
    </source>
</evidence>
<dbReference type="GO" id="GO:0008270">
    <property type="term" value="F:zinc ion binding"/>
    <property type="evidence" value="ECO:0007669"/>
    <property type="project" value="UniProtKB-KW"/>
</dbReference>
<reference evidence="7" key="1">
    <citation type="submission" date="2013-02" db="EMBL/GenBank/DDBJ databases">
        <authorList>
            <person name="Hughes D."/>
        </authorList>
    </citation>
    <scope>NUCLEOTIDE SEQUENCE</scope>
    <source>
        <strain>Durham</strain>
        <strain evidence="7">NC isolate 2 -- Noor lab</strain>
    </source>
</reference>
<dbReference type="SUPFAM" id="SSF144232">
    <property type="entry name" value="HIT/MYND zinc finger-like"/>
    <property type="match status" value="1"/>
</dbReference>
<dbReference type="HOGENOM" id="CLU_1478619_0_0_1"/>
<dbReference type="Gene3D" id="6.10.140.2220">
    <property type="match status" value="1"/>
</dbReference>
<feature type="domain" description="MYND-type" evidence="5">
    <location>
        <begin position="155"/>
        <end position="182"/>
    </location>
</feature>
<accession>T1GZP4</accession>
<evidence type="ECO:0000259" key="5">
    <source>
        <dbReference type="Pfam" id="PF01753"/>
    </source>
</evidence>
<evidence type="ECO:0000313" key="7">
    <source>
        <dbReference type="Proteomes" id="UP000015102"/>
    </source>
</evidence>
<dbReference type="EMBL" id="CAQQ02006240">
    <property type="status" value="NOT_ANNOTATED_CDS"/>
    <property type="molecule type" value="Genomic_DNA"/>
</dbReference>
<dbReference type="InterPro" id="IPR002893">
    <property type="entry name" value="Znf_MYND"/>
</dbReference>
<sequence>MLLNIALNPRSKDSSKLSSQFPNNFSPTLAKLLTAPEKMASSGNHNSMEYQNISKVVGNNSEITITPVLNSSGGQHSLIQQHLQPHHFKELLSKAANNDRIKSEHFMNIDDEADDSVDRLVIDEGADGIMQHDEQQNIQNRIASHAIDENDVPFCQGCKKNEAQFVCAGCGNQWYCSRDCQVI</sequence>
<dbReference type="Proteomes" id="UP000015102">
    <property type="component" value="Unassembled WGS sequence"/>
</dbReference>
<dbReference type="Pfam" id="PF01753">
    <property type="entry name" value="zf-MYND"/>
    <property type="match status" value="1"/>
</dbReference>
<dbReference type="EMBL" id="CAQQ02006239">
    <property type="status" value="NOT_ANNOTATED_CDS"/>
    <property type="molecule type" value="Genomic_DNA"/>
</dbReference>
<dbReference type="STRING" id="36166.T1GZP4"/>
<feature type="region of interest" description="Disordered" evidence="4">
    <location>
        <begin position="1"/>
        <end position="21"/>
    </location>
</feature>